<gene>
    <name evidence="12" type="primary">LOC111146419</name>
</gene>
<dbReference type="PANTHER" id="PTHR11430:SF13">
    <property type="entry name" value="NEUTROPHIL GELATINASE-ASSOCIATED LIPOCALIN"/>
    <property type="match status" value="1"/>
</dbReference>
<dbReference type="InterPro" id="IPR000566">
    <property type="entry name" value="Lipocln_cytosolic_FA-bd_dom"/>
</dbReference>
<evidence type="ECO:0000256" key="1">
    <source>
        <dbReference type="ARBA" id="ARBA00004613"/>
    </source>
</evidence>
<keyword evidence="7" id="KW-0325">Glycoprotein</keyword>
<feature type="signal peptide" evidence="9">
    <location>
        <begin position="1"/>
        <end position="20"/>
    </location>
</feature>
<evidence type="ECO:0000313" key="12">
    <source>
        <dbReference type="RefSeq" id="XP_022357667.1"/>
    </source>
</evidence>
<keyword evidence="4" id="KW-0964">Secreted</keyword>
<protein>
    <submittedName>
        <fullName evidence="12">Neutrophil gelatinase-associated lipocalin</fullName>
    </submittedName>
</protein>
<feature type="chain" id="PRO_5016132332" evidence="9">
    <location>
        <begin position="21"/>
        <end position="199"/>
    </location>
</feature>
<dbReference type="GO" id="GO:0036094">
    <property type="term" value="F:small molecule binding"/>
    <property type="evidence" value="ECO:0007669"/>
    <property type="project" value="InterPro"/>
</dbReference>
<dbReference type="PRINTS" id="PR01275">
    <property type="entry name" value="NGELATINASE"/>
</dbReference>
<evidence type="ECO:0000259" key="10">
    <source>
        <dbReference type="Pfam" id="PF00061"/>
    </source>
</evidence>
<dbReference type="AlphaFoldDB" id="A0A2Y9J9K5"/>
<keyword evidence="11" id="KW-1185">Reference proteome</keyword>
<feature type="domain" description="Lipocalin/cytosolic fatty-acid binding" evidence="10">
    <location>
        <begin position="48"/>
        <end position="189"/>
    </location>
</feature>
<dbReference type="STRING" id="391180.A0A2Y9J9K5"/>
<organism evidence="11 12">
    <name type="scientific">Enhydra lutris kenyoni</name>
    <name type="common">northern sea otter</name>
    <dbReference type="NCBI Taxonomy" id="391180"/>
    <lineage>
        <taxon>Eukaryota</taxon>
        <taxon>Metazoa</taxon>
        <taxon>Chordata</taxon>
        <taxon>Craniata</taxon>
        <taxon>Vertebrata</taxon>
        <taxon>Euteleostomi</taxon>
        <taxon>Mammalia</taxon>
        <taxon>Eutheria</taxon>
        <taxon>Laurasiatheria</taxon>
        <taxon>Carnivora</taxon>
        <taxon>Caniformia</taxon>
        <taxon>Musteloidea</taxon>
        <taxon>Mustelidae</taxon>
        <taxon>Lutrinae</taxon>
        <taxon>Enhydra</taxon>
    </lineage>
</organism>
<name>A0A2Y9J9K5_ENHLU</name>
<dbReference type="SUPFAM" id="SSF50814">
    <property type="entry name" value="Lipocalins"/>
    <property type="match status" value="1"/>
</dbReference>
<dbReference type="GeneID" id="111146419"/>
<dbReference type="InterPro" id="IPR002345">
    <property type="entry name" value="Lipocalin"/>
</dbReference>
<evidence type="ECO:0000256" key="6">
    <source>
        <dbReference type="ARBA" id="ARBA00023157"/>
    </source>
</evidence>
<accession>A0A2Y9J9K5</accession>
<evidence type="ECO:0000256" key="9">
    <source>
        <dbReference type="SAM" id="SignalP"/>
    </source>
</evidence>
<dbReference type="Pfam" id="PF00061">
    <property type="entry name" value="Lipocalin"/>
    <property type="match status" value="1"/>
</dbReference>
<evidence type="ECO:0000256" key="5">
    <source>
        <dbReference type="ARBA" id="ARBA00022729"/>
    </source>
</evidence>
<dbReference type="PANTHER" id="PTHR11430">
    <property type="entry name" value="LIPOCALIN"/>
    <property type="match status" value="1"/>
</dbReference>
<dbReference type="InterPro" id="IPR012674">
    <property type="entry name" value="Calycin"/>
</dbReference>
<dbReference type="InterPro" id="IPR003087">
    <property type="entry name" value="LCN2/LCN12"/>
</dbReference>
<dbReference type="PRINTS" id="PR00179">
    <property type="entry name" value="LIPOCALIN"/>
</dbReference>
<dbReference type="OrthoDB" id="9048943at2759"/>
<proteinExistence type="inferred from homology"/>
<evidence type="ECO:0000313" key="11">
    <source>
        <dbReference type="Proteomes" id="UP000248482"/>
    </source>
</evidence>
<evidence type="ECO:0000256" key="7">
    <source>
        <dbReference type="ARBA" id="ARBA00023180"/>
    </source>
</evidence>
<dbReference type="PROSITE" id="PS00213">
    <property type="entry name" value="LIPOCALIN"/>
    <property type="match status" value="1"/>
</dbReference>
<sequence>MARGILCLGIVLLGALQAPAQDFLISPIPAPLLDSIPLQPDFQEDQFQGKWYVIGIAGNSINATRRARFKMYTTTYELKDDHSYNVTSTLIRNESCDHWIRTFVPSLLPGQFTLGDIKSHVGVQNYTVRVMLTNYNQFAMVFFKKVHDNHEFFKITLYGRTKQLSTDLKKYFTRFAKSLGLTNNHIIFPIPIDECIDDE</sequence>
<evidence type="ECO:0000256" key="4">
    <source>
        <dbReference type="ARBA" id="ARBA00022525"/>
    </source>
</evidence>
<dbReference type="Gene3D" id="2.40.128.20">
    <property type="match status" value="1"/>
</dbReference>
<dbReference type="GO" id="GO:0005615">
    <property type="term" value="C:extracellular space"/>
    <property type="evidence" value="ECO:0007669"/>
    <property type="project" value="TreeGrafter"/>
</dbReference>
<keyword evidence="3" id="KW-0813">Transport</keyword>
<reference evidence="12" key="1">
    <citation type="submission" date="2025-08" db="UniProtKB">
        <authorList>
            <consortium name="RefSeq"/>
        </authorList>
    </citation>
    <scope>IDENTIFICATION</scope>
    <source>
        <tissue evidence="12">Blood</tissue>
    </source>
</reference>
<evidence type="ECO:0000256" key="8">
    <source>
        <dbReference type="RuleBase" id="RU003695"/>
    </source>
</evidence>
<keyword evidence="6" id="KW-1015">Disulfide bond</keyword>
<dbReference type="Proteomes" id="UP000248482">
    <property type="component" value="Unplaced"/>
</dbReference>
<dbReference type="RefSeq" id="XP_022357667.1">
    <property type="nucleotide sequence ID" value="XM_022501959.1"/>
</dbReference>
<dbReference type="KEGG" id="elk:111146419"/>
<dbReference type="InterPro" id="IPR022272">
    <property type="entry name" value="Lipocalin_CS"/>
</dbReference>
<keyword evidence="5 9" id="KW-0732">Signal</keyword>
<evidence type="ECO:0000256" key="2">
    <source>
        <dbReference type="ARBA" id="ARBA00006889"/>
    </source>
</evidence>
<evidence type="ECO:0000256" key="3">
    <source>
        <dbReference type="ARBA" id="ARBA00022448"/>
    </source>
</evidence>
<comment type="subcellular location">
    <subcellularLocation>
        <location evidence="1">Secreted</location>
    </subcellularLocation>
</comment>
<comment type="similarity">
    <text evidence="2 8">Belongs to the calycin superfamily. Lipocalin family.</text>
</comment>